<dbReference type="HAMAP" id="MF_01024">
    <property type="entry name" value="HisD"/>
    <property type="match status" value="1"/>
</dbReference>
<keyword evidence="8 12" id="KW-0560">Oxidoreductase</keyword>
<organism evidence="19 20">
    <name type="scientific">Bernardetia litoralis (strain ATCC 23117 / DSM 6794 / NBRC 15988 / NCIMB 1366 / Fx l1 / Sio-4)</name>
    <name type="common">Flexibacter litoralis</name>
    <dbReference type="NCBI Taxonomy" id="880071"/>
    <lineage>
        <taxon>Bacteria</taxon>
        <taxon>Pseudomonadati</taxon>
        <taxon>Bacteroidota</taxon>
        <taxon>Cytophagia</taxon>
        <taxon>Cytophagales</taxon>
        <taxon>Bernardetiaceae</taxon>
        <taxon>Bernardetia</taxon>
    </lineage>
</organism>
<evidence type="ECO:0000256" key="1">
    <source>
        <dbReference type="ARBA" id="ARBA00003850"/>
    </source>
</evidence>
<dbReference type="Pfam" id="PF00815">
    <property type="entry name" value="Histidinol_dh"/>
    <property type="match status" value="1"/>
</dbReference>
<feature type="binding site" evidence="12 17">
    <location>
        <position position="379"/>
    </location>
    <ligand>
        <name>Zn(2+)</name>
        <dbReference type="ChEBI" id="CHEBI:29105"/>
    </ligand>
</feature>
<evidence type="ECO:0000256" key="6">
    <source>
        <dbReference type="ARBA" id="ARBA00022723"/>
    </source>
</evidence>
<dbReference type="Gene3D" id="3.40.50.1980">
    <property type="entry name" value="Nitrogenase molybdenum iron protein domain"/>
    <property type="match status" value="2"/>
</dbReference>
<dbReference type="FunFam" id="1.20.5.1300:FF:000002">
    <property type="entry name" value="Histidinol dehydrogenase, chloroplastic"/>
    <property type="match status" value="1"/>
</dbReference>
<proteinExistence type="inferred from homology"/>
<dbReference type="AlphaFoldDB" id="I4APT3"/>
<feature type="active site" description="Proton acceptor" evidence="12 14">
    <location>
        <position position="346"/>
    </location>
</feature>
<dbReference type="PIRSF" id="PIRSF000099">
    <property type="entry name" value="Histidinol_dh"/>
    <property type="match status" value="1"/>
</dbReference>
<keyword evidence="7 12" id="KW-0862">Zinc</keyword>
<dbReference type="GO" id="GO:0000105">
    <property type="term" value="P:L-histidine biosynthetic process"/>
    <property type="evidence" value="ECO:0007669"/>
    <property type="project" value="UniProtKB-UniRule"/>
</dbReference>
<gene>
    <name evidence="12" type="primary">hisD</name>
    <name evidence="19" type="ordered locus">Fleli_3653</name>
</gene>
<evidence type="ECO:0000256" key="18">
    <source>
        <dbReference type="RuleBase" id="RU004175"/>
    </source>
</evidence>
<dbReference type="NCBIfam" id="TIGR00069">
    <property type="entry name" value="hisD"/>
    <property type="match status" value="1"/>
</dbReference>
<keyword evidence="6 12" id="KW-0479">Metal-binding</keyword>
<feature type="binding site" evidence="12 17">
    <location>
        <position position="281"/>
    </location>
    <ligand>
        <name>Zn(2+)</name>
        <dbReference type="ChEBI" id="CHEBI:29105"/>
    </ligand>
</feature>
<keyword evidence="9 12" id="KW-0520">NAD</keyword>
<dbReference type="UniPathway" id="UPA00031">
    <property type="reaction ID" value="UER00014"/>
</dbReference>
<feature type="binding site" evidence="12 16">
    <location>
        <position position="278"/>
    </location>
    <ligand>
        <name>substrate</name>
    </ligand>
</feature>
<evidence type="ECO:0000256" key="2">
    <source>
        <dbReference type="ARBA" id="ARBA00004940"/>
    </source>
</evidence>
<evidence type="ECO:0000256" key="4">
    <source>
        <dbReference type="ARBA" id="ARBA00012965"/>
    </source>
</evidence>
<dbReference type="GO" id="GO:0005829">
    <property type="term" value="C:cytosol"/>
    <property type="evidence" value="ECO:0007669"/>
    <property type="project" value="TreeGrafter"/>
</dbReference>
<evidence type="ECO:0000256" key="8">
    <source>
        <dbReference type="ARBA" id="ARBA00023002"/>
    </source>
</evidence>
<dbReference type="PROSITE" id="PS00611">
    <property type="entry name" value="HISOL_DEHYDROGENASE"/>
    <property type="match status" value="1"/>
</dbReference>
<dbReference type="InterPro" id="IPR016161">
    <property type="entry name" value="Ald_DH/histidinol_DH"/>
</dbReference>
<keyword evidence="20" id="KW-1185">Reference proteome</keyword>
<feature type="active site" description="Proton acceptor" evidence="12 14">
    <location>
        <position position="345"/>
    </location>
</feature>
<dbReference type="Proteomes" id="UP000006054">
    <property type="component" value="Chromosome"/>
</dbReference>
<evidence type="ECO:0000256" key="15">
    <source>
        <dbReference type="PIRSR" id="PIRSR000099-2"/>
    </source>
</evidence>
<evidence type="ECO:0000256" key="11">
    <source>
        <dbReference type="ARBA" id="ARBA00049489"/>
    </source>
</evidence>
<evidence type="ECO:0000256" key="7">
    <source>
        <dbReference type="ARBA" id="ARBA00022833"/>
    </source>
</evidence>
<comment type="similarity">
    <text evidence="3 12 13 18">Belongs to the histidinol dehydrogenase family.</text>
</comment>
<feature type="binding site" evidence="12 16">
    <location>
        <position position="438"/>
    </location>
    <ligand>
        <name>substrate</name>
    </ligand>
</feature>
<dbReference type="PRINTS" id="PR00083">
    <property type="entry name" value="HOLDHDRGNASE"/>
</dbReference>
<dbReference type="InterPro" id="IPR022695">
    <property type="entry name" value="Histidinol_DH_monofunct"/>
</dbReference>
<dbReference type="PANTHER" id="PTHR21256:SF2">
    <property type="entry name" value="HISTIDINE BIOSYNTHESIS TRIFUNCTIONAL PROTEIN"/>
    <property type="match status" value="1"/>
</dbReference>
<dbReference type="KEGG" id="fli:Fleli_3653"/>
<name>I4APT3_BERLS</name>
<dbReference type="GO" id="GO:0004399">
    <property type="term" value="F:histidinol dehydrogenase activity"/>
    <property type="evidence" value="ECO:0007669"/>
    <property type="project" value="UniProtKB-UniRule"/>
</dbReference>
<dbReference type="eggNOG" id="COG0141">
    <property type="taxonomic scope" value="Bacteria"/>
</dbReference>
<evidence type="ECO:0000256" key="10">
    <source>
        <dbReference type="ARBA" id="ARBA00023102"/>
    </source>
</evidence>
<accession>I4APT3</accession>
<evidence type="ECO:0000256" key="13">
    <source>
        <dbReference type="PIRNR" id="PIRNR000099"/>
    </source>
</evidence>
<reference evidence="20" key="1">
    <citation type="submission" date="2012-06" db="EMBL/GenBank/DDBJ databases">
        <title>The complete genome of Flexibacter litoralis DSM 6794.</title>
        <authorList>
            <person name="Lucas S."/>
            <person name="Copeland A."/>
            <person name="Lapidus A."/>
            <person name="Glavina del Rio T."/>
            <person name="Dalin E."/>
            <person name="Tice H."/>
            <person name="Bruce D."/>
            <person name="Goodwin L."/>
            <person name="Pitluck S."/>
            <person name="Peters L."/>
            <person name="Ovchinnikova G."/>
            <person name="Lu M."/>
            <person name="Kyrpides N."/>
            <person name="Mavromatis K."/>
            <person name="Ivanova N."/>
            <person name="Brettin T."/>
            <person name="Detter J.C."/>
            <person name="Han C."/>
            <person name="Larimer F."/>
            <person name="Land M."/>
            <person name="Hauser L."/>
            <person name="Markowitz V."/>
            <person name="Cheng J.-F."/>
            <person name="Hugenholtz P."/>
            <person name="Woyke T."/>
            <person name="Wu D."/>
            <person name="Spring S."/>
            <person name="Lang E."/>
            <person name="Kopitz M."/>
            <person name="Brambilla E."/>
            <person name="Klenk H.-P."/>
            <person name="Eisen J.A."/>
        </authorList>
    </citation>
    <scope>NUCLEOTIDE SEQUENCE [LARGE SCALE GENOMIC DNA]</scope>
    <source>
        <strain evidence="20">ATCC 23117 / DSM 6794 / NBRC 15988 / NCIMB 1366 / Sio-4</strain>
    </source>
</reference>
<dbReference type="EC" id="1.1.1.23" evidence="4 12"/>
<evidence type="ECO:0000256" key="16">
    <source>
        <dbReference type="PIRSR" id="PIRSR000099-3"/>
    </source>
</evidence>
<keyword evidence="5 12" id="KW-0028">Amino-acid biosynthesis</keyword>
<dbReference type="GO" id="GO:0008270">
    <property type="term" value="F:zinc ion binding"/>
    <property type="evidence" value="ECO:0007669"/>
    <property type="project" value="UniProtKB-UniRule"/>
</dbReference>
<comment type="cofactor">
    <cofactor evidence="12 17">
        <name>Zn(2+)</name>
        <dbReference type="ChEBI" id="CHEBI:29105"/>
    </cofactor>
    <text evidence="12 17">Binds 1 zinc ion per subunit.</text>
</comment>
<dbReference type="Gene3D" id="1.20.5.1300">
    <property type="match status" value="1"/>
</dbReference>
<feature type="binding site" evidence="12 16">
    <location>
        <position position="281"/>
    </location>
    <ligand>
        <name>substrate</name>
    </ligand>
</feature>
<dbReference type="PATRIC" id="fig|880071.3.peg.3658"/>
<feature type="binding site" evidence="12 16">
    <location>
        <position position="346"/>
    </location>
    <ligand>
        <name>substrate</name>
    </ligand>
</feature>
<dbReference type="EMBL" id="CP003345">
    <property type="protein sequence ID" value="AFM05968.1"/>
    <property type="molecule type" value="Genomic_DNA"/>
</dbReference>
<feature type="binding site" evidence="12 15">
    <location>
        <position position="209"/>
    </location>
    <ligand>
        <name>NAD(+)</name>
        <dbReference type="ChEBI" id="CHEBI:57540"/>
    </ligand>
</feature>
<evidence type="ECO:0000256" key="3">
    <source>
        <dbReference type="ARBA" id="ARBA00010178"/>
    </source>
</evidence>
<evidence type="ECO:0000313" key="20">
    <source>
        <dbReference type="Proteomes" id="UP000006054"/>
    </source>
</evidence>
<comment type="pathway">
    <text evidence="2 12">Amino-acid biosynthesis; L-histidine biosynthesis; L-histidine from 5-phospho-alpha-D-ribose 1-diphosphate: step 9/9.</text>
</comment>
<dbReference type="CDD" id="cd06572">
    <property type="entry name" value="Histidinol_dh"/>
    <property type="match status" value="1"/>
</dbReference>
<feature type="binding site" evidence="12 17">
    <location>
        <position position="278"/>
    </location>
    <ligand>
        <name>Zn(2+)</name>
        <dbReference type="ChEBI" id="CHEBI:29105"/>
    </ligand>
</feature>
<keyword evidence="10 12" id="KW-0368">Histidine biosynthesis</keyword>
<evidence type="ECO:0000256" key="17">
    <source>
        <dbReference type="PIRSR" id="PIRSR000099-4"/>
    </source>
</evidence>
<dbReference type="HOGENOM" id="CLU_006732_3_0_10"/>
<comment type="function">
    <text evidence="1 12">Catalyzes the sequential NAD-dependent oxidations of L-histidinol to L-histidinaldehyde and then to L-histidine.</text>
</comment>
<feature type="binding site" evidence="12 16">
    <location>
        <position position="379"/>
    </location>
    <ligand>
        <name>substrate</name>
    </ligand>
</feature>
<feature type="binding site" evidence="12 15">
    <location>
        <position position="147"/>
    </location>
    <ligand>
        <name>NAD(+)</name>
        <dbReference type="ChEBI" id="CHEBI:57540"/>
    </ligand>
</feature>
<evidence type="ECO:0000256" key="5">
    <source>
        <dbReference type="ARBA" id="ARBA00022605"/>
    </source>
</evidence>
<comment type="catalytic activity">
    <reaction evidence="11 12">
        <text>L-histidinol + 2 NAD(+) + H2O = L-histidine + 2 NADH + 3 H(+)</text>
        <dbReference type="Rhea" id="RHEA:20641"/>
        <dbReference type="ChEBI" id="CHEBI:15377"/>
        <dbReference type="ChEBI" id="CHEBI:15378"/>
        <dbReference type="ChEBI" id="CHEBI:57540"/>
        <dbReference type="ChEBI" id="CHEBI:57595"/>
        <dbReference type="ChEBI" id="CHEBI:57699"/>
        <dbReference type="ChEBI" id="CHEBI:57945"/>
        <dbReference type="EC" id="1.1.1.23"/>
    </reaction>
</comment>
<sequence>MVCQKISFLCSLFIQKKIAFTFPMKIYNQPARNEWESICTRPTFSLKQIESQVQNVLNSIKEKGDTAIQKFTKDFDKIDLKNFKVSTEEIAEAENLVSDSLKKAINHAYQNILVFHQSQIETVKKIEITKGITCWRKSVGIEKVGLYIPGGTAPLFSTVLMLGIPAKIAGCKKIVLCSPPNKEGKIHPAILYAAHLVGATDIFKIGGIQAIGAMAYGTESVSKVYKIFGPGNQYVTVAKQLIQNEGIAIDMPAGPSEVAVLADKSCVPSFVAADLLSQAEHGKDSQVILMTDNEQTANQIKIEVEKQLESLPRKDFAQKSLENSRFVILKNRQEILDMSNFYAPEHLIIALENPEEAAEHIINAGSVFLGNYTPESVGDYASGTNHTLPTDGHARAYSGVSLDSFIKKITFQSLTKEGLNQIGQTVIEMAETEELKAHANAVRVRL</sequence>
<feature type="binding site" evidence="12 15">
    <location>
        <position position="232"/>
    </location>
    <ligand>
        <name>NAD(+)</name>
        <dbReference type="ChEBI" id="CHEBI:57540"/>
    </ligand>
</feature>
<evidence type="ECO:0000256" key="9">
    <source>
        <dbReference type="ARBA" id="ARBA00023027"/>
    </source>
</evidence>
<dbReference type="InterPro" id="IPR001692">
    <property type="entry name" value="Histidinol_DH_CS"/>
</dbReference>
<protein>
    <recommendedName>
        <fullName evidence="4 12">Histidinol dehydrogenase</fullName>
        <shortName evidence="12">HDH</shortName>
        <ecNumber evidence="4 12">1.1.1.23</ecNumber>
    </recommendedName>
</protein>
<dbReference type="FunFam" id="3.40.50.1980:FF:000002">
    <property type="entry name" value="Histidinol dehydrogenase, chloroplastic"/>
    <property type="match status" value="1"/>
</dbReference>
<dbReference type="InterPro" id="IPR012131">
    <property type="entry name" value="Hstdl_DH"/>
</dbReference>
<feature type="binding site" evidence="12 17">
    <location>
        <position position="438"/>
    </location>
    <ligand>
        <name>Zn(2+)</name>
        <dbReference type="ChEBI" id="CHEBI:29105"/>
    </ligand>
</feature>
<dbReference type="SUPFAM" id="SSF53720">
    <property type="entry name" value="ALDH-like"/>
    <property type="match status" value="1"/>
</dbReference>
<dbReference type="PANTHER" id="PTHR21256">
    <property type="entry name" value="HISTIDINOL DEHYDROGENASE HDH"/>
    <property type="match status" value="1"/>
</dbReference>
<evidence type="ECO:0000256" key="12">
    <source>
        <dbReference type="HAMAP-Rule" id="MF_01024"/>
    </source>
</evidence>
<dbReference type="GO" id="GO:0051287">
    <property type="term" value="F:NAD binding"/>
    <property type="evidence" value="ECO:0007669"/>
    <property type="project" value="InterPro"/>
</dbReference>
<feature type="binding site" evidence="12 16">
    <location>
        <position position="256"/>
    </location>
    <ligand>
        <name>substrate</name>
    </ligand>
</feature>
<dbReference type="FunFam" id="3.40.50.1980:FF:000001">
    <property type="entry name" value="Histidinol dehydrogenase"/>
    <property type="match status" value="1"/>
</dbReference>
<dbReference type="STRING" id="880071.Fleli_3653"/>
<evidence type="ECO:0000256" key="14">
    <source>
        <dbReference type="PIRSR" id="PIRSR000099-1"/>
    </source>
</evidence>
<evidence type="ECO:0000313" key="19">
    <source>
        <dbReference type="EMBL" id="AFM05968.1"/>
    </source>
</evidence>
<feature type="binding site" evidence="12 16">
    <location>
        <position position="433"/>
    </location>
    <ligand>
        <name>substrate</name>
    </ligand>
</feature>